<evidence type="ECO:0000313" key="7">
    <source>
        <dbReference type="EMBL" id="RMI28827.1"/>
    </source>
</evidence>
<comment type="caution">
    <text evidence="7">The sequence shown here is derived from an EMBL/GenBank/DDBJ whole genome shotgun (WGS) entry which is preliminary data.</text>
</comment>
<dbReference type="AlphaFoldDB" id="A0A3M2KT28"/>
<dbReference type="GO" id="GO:0016491">
    <property type="term" value="F:oxidoreductase activity"/>
    <property type="evidence" value="ECO:0007669"/>
    <property type="project" value="UniProtKB-KW"/>
</dbReference>
<organism evidence="7 8">
    <name type="scientific">Nocardia stercoris</name>
    <dbReference type="NCBI Taxonomy" id="2483361"/>
    <lineage>
        <taxon>Bacteria</taxon>
        <taxon>Bacillati</taxon>
        <taxon>Actinomycetota</taxon>
        <taxon>Actinomycetes</taxon>
        <taxon>Mycobacteriales</taxon>
        <taxon>Nocardiaceae</taxon>
        <taxon>Nocardia</taxon>
    </lineage>
</organism>
<gene>
    <name evidence="7" type="ORF">EBN03_28535</name>
</gene>
<dbReference type="Pfam" id="PF13561">
    <property type="entry name" value="adh_short_C2"/>
    <property type="match status" value="1"/>
</dbReference>
<keyword evidence="3" id="KW-0520">NAD</keyword>
<evidence type="ECO:0000313" key="8">
    <source>
        <dbReference type="Proteomes" id="UP000279275"/>
    </source>
</evidence>
<evidence type="ECO:0000256" key="6">
    <source>
        <dbReference type="SAM" id="MobiDB-lite"/>
    </source>
</evidence>
<accession>A0A3M2KT28</accession>
<feature type="region of interest" description="Disordered" evidence="6">
    <location>
        <begin position="1"/>
        <end position="22"/>
    </location>
</feature>
<dbReference type="SUPFAM" id="SSF51735">
    <property type="entry name" value="NAD(P)-binding Rossmann-fold domains"/>
    <property type="match status" value="1"/>
</dbReference>
<proteinExistence type="inferred from homology"/>
<comment type="similarity">
    <text evidence="1">Belongs to the short-chain dehydrogenases/reductases (SDR) family.</text>
</comment>
<dbReference type="PRINTS" id="PR00081">
    <property type="entry name" value="GDHRDH"/>
</dbReference>
<dbReference type="EMBL" id="RFFH01000018">
    <property type="protein sequence ID" value="RMI28827.1"/>
    <property type="molecule type" value="Genomic_DNA"/>
</dbReference>
<sequence length="334" mass="34948">MDQNRLRHGHQPAVVRGRPGSRADHVAVRSRVRCPRCGFSYRLFRETLGDSMSAQLLDRKVAIITGAASGMGLATAATFLEHGAKVVLADIQQDAGQTAADQLGPAARFRRVDVTDADQLESLVQYAADEFGSLDVLFSNAGAACDLSPVAELAPEGLRRTLALNLDAHAAAHKFALRQFRRQGRAGSIITTASIAALQAGWNGAAYSMAKAAVLALVRQTALESKGTGTRSNAILPGAVLTPMIPPMFGIADADASRFLSRVSAAIGGQTLIGRAGLASDIANAALFLASDLSSWITGADLTVDGGAMAFTKDATVDLITQVACEFASDEVRE</sequence>
<evidence type="ECO:0000256" key="3">
    <source>
        <dbReference type="ARBA" id="ARBA00023027"/>
    </source>
</evidence>
<reference evidence="7 8" key="1">
    <citation type="submission" date="2018-10" db="EMBL/GenBank/DDBJ databases">
        <title>Isolation from cow dung.</title>
        <authorList>
            <person name="Ling L."/>
        </authorList>
    </citation>
    <scope>NUCLEOTIDE SEQUENCE [LARGE SCALE GENOMIC DNA]</scope>
    <source>
        <strain evidence="7 8">NEAU-LL90</strain>
    </source>
</reference>
<dbReference type="Proteomes" id="UP000279275">
    <property type="component" value="Unassembled WGS sequence"/>
</dbReference>
<keyword evidence="2" id="KW-0560">Oxidoreductase</keyword>
<dbReference type="Gene3D" id="3.40.50.720">
    <property type="entry name" value="NAD(P)-binding Rossmann-like Domain"/>
    <property type="match status" value="1"/>
</dbReference>
<evidence type="ECO:0000256" key="5">
    <source>
        <dbReference type="ARBA" id="ARBA00023221"/>
    </source>
</evidence>
<evidence type="ECO:0000256" key="1">
    <source>
        <dbReference type="ARBA" id="ARBA00006484"/>
    </source>
</evidence>
<dbReference type="FunFam" id="3.40.50.720:FF:000084">
    <property type="entry name" value="Short-chain dehydrogenase reductase"/>
    <property type="match status" value="1"/>
</dbReference>
<feature type="compositionally biased region" description="Basic residues" evidence="6">
    <location>
        <begin position="1"/>
        <end position="10"/>
    </location>
</feature>
<dbReference type="CDD" id="cd05233">
    <property type="entry name" value="SDR_c"/>
    <property type="match status" value="1"/>
</dbReference>
<dbReference type="PANTHER" id="PTHR43180:SF28">
    <property type="entry name" value="NAD(P)-BINDING ROSSMANN-FOLD SUPERFAMILY PROTEIN"/>
    <property type="match status" value="1"/>
</dbReference>
<protein>
    <submittedName>
        <fullName evidence="7">SDR family oxidoreductase</fullName>
    </submittedName>
</protein>
<evidence type="ECO:0000256" key="4">
    <source>
        <dbReference type="ARBA" id="ARBA00023098"/>
    </source>
</evidence>
<dbReference type="InterPro" id="IPR002347">
    <property type="entry name" value="SDR_fam"/>
</dbReference>
<name>A0A3M2KT28_9NOCA</name>
<keyword evidence="5" id="KW-0753">Steroid metabolism</keyword>
<evidence type="ECO:0000256" key="2">
    <source>
        <dbReference type="ARBA" id="ARBA00023002"/>
    </source>
</evidence>
<dbReference type="InterPro" id="IPR036291">
    <property type="entry name" value="NAD(P)-bd_dom_sf"/>
</dbReference>
<dbReference type="InterPro" id="IPR020904">
    <property type="entry name" value="Sc_DH/Rdtase_CS"/>
</dbReference>
<keyword evidence="4" id="KW-0443">Lipid metabolism</keyword>
<dbReference type="PRINTS" id="PR00080">
    <property type="entry name" value="SDRFAMILY"/>
</dbReference>
<dbReference type="GO" id="GO:0008202">
    <property type="term" value="P:steroid metabolic process"/>
    <property type="evidence" value="ECO:0007669"/>
    <property type="project" value="UniProtKB-KW"/>
</dbReference>
<keyword evidence="8" id="KW-1185">Reference proteome</keyword>
<dbReference type="PANTHER" id="PTHR43180">
    <property type="entry name" value="3-OXOACYL-(ACYL-CARRIER-PROTEIN) REDUCTASE (AFU_ORTHOLOGUE AFUA_6G11210)"/>
    <property type="match status" value="1"/>
</dbReference>
<dbReference type="PROSITE" id="PS00061">
    <property type="entry name" value="ADH_SHORT"/>
    <property type="match status" value="1"/>
</dbReference>